<evidence type="ECO:0000313" key="2">
    <source>
        <dbReference type="Proteomes" id="UP000054075"/>
    </source>
</evidence>
<dbReference type="AlphaFoldDB" id="A8PNE6"/>
<dbReference type="STRING" id="59196.RICGR_0984"/>
<name>A8PNE6_9COXI</name>
<comment type="caution">
    <text evidence="1">The sequence shown here is derived from an EMBL/GenBank/DDBJ whole genome shotgun (WGS) entry which is preliminary data.</text>
</comment>
<protein>
    <submittedName>
        <fullName evidence="1">Uncharacterized protein</fullName>
    </submittedName>
</protein>
<reference evidence="1" key="2">
    <citation type="submission" date="2007-10" db="EMBL/GenBank/DDBJ databases">
        <authorList>
            <person name="Myers G.S."/>
        </authorList>
    </citation>
    <scope>NUCLEOTIDE SEQUENCE [LARGE SCALE GENOMIC DNA]</scope>
</reference>
<reference evidence="1" key="1">
    <citation type="submission" date="2006-04" db="EMBL/GenBank/DDBJ databases">
        <authorList>
            <person name="Seshadri R."/>
            <person name="Federici B.A."/>
        </authorList>
    </citation>
    <scope>NUCLEOTIDE SEQUENCE [LARGE SCALE GENOMIC DNA]</scope>
</reference>
<dbReference type="Proteomes" id="UP000054075">
    <property type="component" value="Unassembled WGS sequence"/>
</dbReference>
<accession>A8PNE6</accession>
<proteinExistence type="predicted"/>
<evidence type="ECO:0000313" key="1">
    <source>
        <dbReference type="EMBL" id="EDP45787.1"/>
    </source>
</evidence>
<organism evidence="1 2">
    <name type="scientific">Rickettsiella grylli</name>
    <dbReference type="NCBI Taxonomy" id="59196"/>
    <lineage>
        <taxon>Bacteria</taxon>
        <taxon>Pseudomonadati</taxon>
        <taxon>Pseudomonadota</taxon>
        <taxon>Gammaproteobacteria</taxon>
        <taxon>Legionellales</taxon>
        <taxon>Coxiellaceae</taxon>
        <taxon>Rickettsiella</taxon>
    </lineage>
</organism>
<dbReference type="EMBL" id="AAQJ02000001">
    <property type="protein sequence ID" value="EDP45787.1"/>
    <property type="molecule type" value="Genomic_DNA"/>
</dbReference>
<sequence length="52" mass="6289">MKQYRLLESKNFGAIFDHAVYFYIIAMEECEKNSLLSNSLKHYRCVNEHIQY</sequence>
<keyword evidence="2" id="KW-1185">Reference proteome</keyword>
<gene>
    <name evidence="1" type="ORF">RICGR_0984</name>
</gene>